<keyword evidence="1" id="KW-0812">Transmembrane</keyword>
<keyword evidence="3" id="KW-1185">Reference proteome</keyword>
<evidence type="ECO:0000313" key="3">
    <source>
        <dbReference type="Proteomes" id="UP000635606"/>
    </source>
</evidence>
<reference evidence="2" key="1">
    <citation type="submission" date="2021-01" db="EMBL/GenBank/DDBJ databases">
        <title>Whole genome shotgun sequence of Virgisporangium ochraceum NBRC 16418.</title>
        <authorList>
            <person name="Komaki H."/>
            <person name="Tamura T."/>
        </authorList>
    </citation>
    <scope>NUCLEOTIDE SEQUENCE</scope>
    <source>
        <strain evidence="2">NBRC 16418</strain>
    </source>
</reference>
<feature type="transmembrane region" description="Helical" evidence="1">
    <location>
        <begin position="122"/>
        <end position="140"/>
    </location>
</feature>
<comment type="caution">
    <text evidence="2">The sequence shown here is derived from an EMBL/GenBank/DDBJ whole genome shotgun (WGS) entry which is preliminary data.</text>
</comment>
<feature type="transmembrane region" description="Helical" evidence="1">
    <location>
        <begin position="219"/>
        <end position="237"/>
    </location>
</feature>
<sequence length="330" mass="37228">MRRVTATQALLGGIVAGGAITALVAASTLWLNRPDLLPDAGSHWYRWQRPGRSTTVMVGAWTLYALHQVGFWALIRYGQQRVGRYTPGLHRVNVLALAWNGFFVAVHYVQTQAGYDGLAQDVPIWTSQWSVIVLLVWVLLMEEDRRGLFFGRTVPTPGGKATRDWARKYHGYYFAWAAVYTFWFHPMETTTGHLVGFLYMFLILVQGSLFLTRAHVDRRWTVVLEVLVLFHGFLVALNSPKQLWFQFGWGFATIFVVTQMHGLGWPRWAKWTTGLAYVLSVCAVVAWFGTDRLTELPRVPVAEYAAVFVLAGLFAAGLAIARAARVNAHR</sequence>
<proteinExistence type="predicted"/>
<dbReference type="EMBL" id="BOPH01000084">
    <property type="protein sequence ID" value="GIJ71041.1"/>
    <property type="molecule type" value="Genomic_DNA"/>
</dbReference>
<dbReference type="RefSeq" id="WP_203930928.1">
    <property type="nucleotide sequence ID" value="NZ_BOPH01000084.1"/>
</dbReference>
<evidence type="ECO:0008006" key="4">
    <source>
        <dbReference type="Google" id="ProtNLM"/>
    </source>
</evidence>
<name>A0A8J3ZWS5_9ACTN</name>
<feature type="transmembrane region" description="Helical" evidence="1">
    <location>
        <begin position="192"/>
        <end position="212"/>
    </location>
</feature>
<feature type="transmembrane region" description="Helical" evidence="1">
    <location>
        <begin position="169"/>
        <end position="186"/>
    </location>
</feature>
<gene>
    <name evidence="2" type="ORF">Voc01_059580</name>
</gene>
<feature type="transmembrane region" description="Helical" evidence="1">
    <location>
        <begin position="51"/>
        <end position="74"/>
    </location>
</feature>
<accession>A0A8J3ZWS5</accession>
<feature type="transmembrane region" description="Helical" evidence="1">
    <location>
        <begin position="301"/>
        <end position="321"/>
    </location>
</feature>
<dbReference type="Proteomes" id="UP000635606">
    <property type="component" value="Unassembled WGS sequence"/>
</dbReference>
<keyword evidence="1" id="KW-0472">Membrane</keyword>
<organism evidence="2 3">
    <name type="scientific">Virgisporangium ochraceum</name>
    <dbReference type="NCBI Taxonomy" id="65505"/>
    <lineage>
        <taxon>Bacteria</taxon>
        <taxon>Bacillati</taxon>
        <taxon>Actinomycetota</taxon>
        <taxon>Actinomycetes</taxon>
        <taxon>Micromonosporales</taxon>
        <taxon>Micromonosporaceae</taxon>
        <taxon>Virgisporangium</taxon>
    </lineage>
</organism>
<protein>
    <recommendedName>
        <fullName evidence="4">Serine active site containing 1-like protein</fullName>
    </recommendedName>
</protein>
<feature type="transmembrane region" description="Helical" evidence="1">
    <location>
        <begin position="243"/>
        <end position="264"/>
    </location>
</feature>
<evidence type="ECO:0000313" key="2">
    <source>
        <dbReference type="EMBL" id="GIJ71041.1"/>
    </source>
</evidence>
<feature type="transmembrane region" description="Helical" evidence="1">
    <location>
        <begin position="9"/>
        <end position="31"/>
    </location>
</feature>
<dbReference type="AlphaFoldDB" id="A0A8J3ZWS5"/>
<keyword evidence="1" id="KW-1133">Transmembrane helix</keyword>
<evidence type="ECO:0000256" key="1">
    <source>
        <dbReference type="SAM" id="Phobius"/>
    </source>
</evidence>
<feature type="transmembrane region" description="Helical" evidence="1">
    <location>
        <begin position="271"/>
        <end position="289"/>
    </location>
</feature>
<feature type="transmembrane region" description="Helical" evidence="1">
    <location>
        <begin position="94"/>
        <end position="110"/>
    </location>
</feature>